<gene>
    <name evidence="2" type="ORF">R1flu_008858</name>
</gene>
<protein>
    <submittedName>
        <fullName evidence="2">Uncharacterized protein</fullName>
    </submittedName>
</protein>
<evidence type="ECO:0000313" key="2">
    <source>
        <dbReference type="EMBL" id="KAL2641271.1"/>
    </source>
</evidence>
<accession>A0ABD1Z0G2</accession>
<comment type="caution">
    <text evidence="2">The sequence shown here is derived from an EMBL/GenBank/DDBJ whole genome shotgun (WGS) entry which is preliminary data.</text>
</comment>
<dbReference type="Proteomes" id="UP001605036">
    <property type="component" value="Unassembled WGS sequence"/>
</dbReference>
<reference evidence="2 3" key="1">
    <citation type="submission" date="2024-09" db="EMBL/GenBank/DDBJ databases">
        <title>Chromosome-scale assembly of Riccia fluitans.</title>
        <authorList>
            <person name="Paukszto L."/>
            <person name="Sawicki J."/>
            <person name="Karawczyk K."/>
            <person name="Piernik-Szablinska J."/>
            <person name="Szczecinska M."/>
            <person name="Mazdziarz M."/>
        </authorList>
    </citation>
    <scope>NUCLEOTIDE SEQUENCE [LARGE SCALE GENOMIC DNA]</scope>
    <source>
        <strain evidence="2">Rf_01</strain>
        <tissue evidence="2">Aerial parts of the thallus</tissue>
    </source>
</reference>
<organism evidence="2 3">
    <name type="scientific">Riccia fluitans</name>
    <dbReference type="NCBI Taxonomy" id="41844"/>
    <lineage>
        <taxon>Eukaryota</taxon>
        <taxon>Viridiplantae</taxon>
        <taxon>Streptophyta</taxon>
        <taxon>Embryophyta</taxon>
        <taxon>Marchantiophyta</taxon>
        <taxon>Marchantiopsida</taxon>
        <taxon>Marchantiidae</taxon>
        <taxon>Marchantiales</taxon>
        <taxon>Ricciaceae</taxon>
        <taxon>Riccia</taxon>
    </lineage>
</organism>
<proteinExistence type="predicted"/>
<dbReference type="AlphaFoldDB" id="A0ABD1Z0G2"/>
<feature type="region of interest" description="Disordered" evidence="1">
    <location>
        <begin position="210"/>
        <end position="265"/>
    </location>
</feature>
<evidence type="ECO:0000256" key="1">
    <source>
        <dbReference type="SAM" id="MobiDB-lite"/>
    </source>
</evidence>
<sequence>MASRSFTPFQFPNLLYKSQKMSFSDKLCVILNIKTGALHLWKVKEGNEPESVGIPVYCMFVNVNLDAIYVGGSEYCRLELNVKKLDVVKSKAALGNKLKDKPMKEYSHVFTDFIHDNPNFKQFEHEAIKDALSNGIFDALGNNASKYIPHQILGLPQPPSDKGDVEKEAVDRQRKEKAVVPPDQKKKKDTDVAAEKLLSQSKLAAESQAAKDKALEDIPLPSPIGKRKRTNLKSGLNISLEDGSRNAESAEDQTVDAPASPLRKKPVKSECEATKISDIMAACFCQQVGVPNWEEAVNYFPEYATEQRMGQFQDMFKIVMKDRFKREILAKHTNVKVDDDEDALGKKKNGKKEKGPQKMLLEVFHEHFISYCLHAKKYKQ</sequence>
<evidence type="ECO:0000313" key="3">
    <source>
        <dbReference type="Proteomes" id="UP001605036"/>
    </source>
</evidence>
<keyword evidence="3" id="KW-1185">Reference proteome</keyword>
<dbReference type="EMBL" id="JBHFFA010000002">
    <property type="protein sequence ID" value="KAL2641271.1"/>
    <property type="molecule type" value="Genomic_DNA"/>
</dbReference>
<name>A0ABD1Z0G2_9MARC</name>
<feature type="region of interest" description="Disordered" evidence="1">
    <location>
        <begin position="151"/>
        <end position="191"/>
    </location>
</feature>
<feature type="compositionally biased region" description="Basic and acidic residues" evidence="1">
    <location>
        <begin position="161"/>
        <end position="191"/>
    </location>
</feature>